<dbReference type="EMBL" id="JACERG010000020">
    <property type="protein sequence ID" value="MBA5225560.1"/>
    <property type="molecule type" value="Genomic_DNA"/>
</dbReference>
<reference evidence="3 4" key="1">
    <citation type="submission" date="2020-07" db="EMBL/GenBank/DDBJ databases">
        <title>Differential regulation of undecylprodigiosin biosynthesis in the yeast-scavenging Streptomyces strain MBK6.</title>
        <authorList>
            <person name="Baral B."/>
            <person name="Siitonen V."/>
            <person name="Laughlin M."/>
            <person name="Yamada K."/>
            <person name="Ilomaeki M."/>
            <person name="Metsae-Ketelae M."/>
            <person name="Niemi J."/>
        </authorList>
    </citation>
    <scope>NUCLEOTIDE SEQUENCE [LARGE SCALE GENOMIC DNA]</scope>
    <source>
        <strain evidence="3 4">MBK6</strain>
    </source>
</reference>
<dbReference type="Pfam" id="PF13556">
    <property type="entry name" value="HTH_30"/>
    <property type="match status" value="2"/>
</dbReference>
<organism evidence="3 4">
    <name type="scientific">Streptomyces griseoaurantiacus</name>
    <dbReference type="NCBI Taxonomy" id="68213"/>
    <lineage>
        <taxon>Bacteria</taxon>
        <taxon>Bacillati</taxon>
        <taxon>Actinomycetota</taxon>
        <taxon>Actinomycetes</taxon>
        <taxon>Kitasatosporales</taxon>
        <taxon>Streptomycetaceae</taxon>
        <taxon>Streptomyces</taxon>
        <taxon>Streptomyces aurantiacus group</taxon>
    </lineage>
</organism>
<dbReference type="InterPro" id="IPR042070">
    <property type="entry name" value="PucR_C-HTH_sf"/>
</dbReference>
<dbReference type="PANTHER" id="PTHR33744">
    <property type="entry name" value="CARBOHYDRATE DIACID REGULATOR"/>
    <property type="match status" value="1"/>
</dbReference>
<dbReference type="Gene3D" id="1.10.10.2840">
    <property type="entry name" value="PucR C-terminal helix-turn-helix domain"/>
    <property type="match status" value="2"/>
</dbReference>
<evidence type="ECO:0000313" key="4">
    <source>
        <dbReference type="Proteomes" id="UP000587608"/>
    </source>
</evidence>
<feature type="domain" description="PucR C-terminal helix-turn-helix" evidence="2">
    <location>
        <begin position="351"/>
        <end position="393"/>
    </location>
</feature>
<feature type="domain" description="PucR C-terminal helix-turn-helix" evidence="2">
    <location>
        <begin position="445"/>
        <end position="501"/>
    </location>
</feature>
<feature type="region of interest" description="Disordered" evidence="1">
    <location>
        <begin position="1"/>
        <end position="31"/>
    </location>
</feature>
<dbReference type="InterPro" id="IPR051448">
    <property type="entry name" value="CdaR-like_regulators"/>
</dbReference>
<name>A0A7W2DYU5_9ACTN</name>
<evidence type="ECO:0000256" key="1">
    <source>
        <dbReference type="SAM" id="MobiDB-lite"/>
    </source>
</evidence>
<comment type="caution">
    <text evidence="3">The sequence shown here is derived from an EMBL/GenBank/DDBJ whole genome shotgun (WGS) entry which is preliminary data.</text>
</comment>
<dbReference type="InterPro" id="IPR025736">
    <property type="entry name" value="PucR_C-HTH_dom"/>
</dbReference>
<proteinExistence type="predicted"/>
<evidence type="ECO:0000313" key="3">
    <source>
        <dbReference type="EMBL" id="MBA5225560.1"/>
    </source>
</evidence>
<dbReference type="AlphaFoldDB" id="A0A7W2DYU5"/>
<dbReference type="Proteomes" id="UP000587608">
    <property type="component" value="Unassembled WGS sequence"/>
</dbReference>
<protein>
    <submittedName>
        <fullName evidence="3">Helix-turn-helix domain-containing protein</fullName>
    </submittedName>
</protein>
<dbReference type="PANTHER" id="PTHR33744:SF1">
    <property type="entry name" value="DNA-BINDING TRANSCRIPTIONAL ACTIVATOR ADER"/>
    <property type="match status" value="1"/>
</dbReference>
<sequence length="514" mass="54989">MNMADVSPGAPGEEEGPARAGADRGGGAPWTRDLLEHLRPAARDPRRVVDWLGAAVGGTAALGDHRGGLLAGRRALPEERLVADLAAGRLASAAVDHEGQYARLVAVGRPPSAHVLTVWRDRPFDQRAAEVVAATAWVLDVLLEEREREAERRRLTRATADLGLAVLQLLMVGDTVAARRVAAGMWPGLLDADGLCVYVLEGPAGERERLRRRCAEVTGGRALIVRCPAEDRHLIMVAPHAWGAEAAEDLQEDLRALADGTAGVFLGGSVRQELGECALAYGQAVNALLVARFRPEAAAMYAERTHPQRLMPPDALYCWADRLLLPLGTLPLATHAELQATTRLGLEFTAVKAAKVLGVSRNTVRARMERTGQLLGADLGDLRTRAVVHLALSALADGAGYTDGGPREGPGRGTGPGLGELLRAPHLGTWARELLDRLAEDSRDLRGTLRAWISAGANAERAAQELGVHVQTVREHVRAGERALERRLLAGGSDLYEVVLAYLAARELEEPELG</sequence>
<evidence type="ECO:0000259" key="2">
    <source>
        <dbReference type="Pfam" id="PF13556"/>
    </source>
</evidence>
<accession>A0A7W2DYU5</accession>
<gene>
    <name evidence="3" type="ORF">H1X69_29800</name>
</gene>